<proteinExistence type="predicted"/>
<dbReference type="EMBL" id="PGGS01000456">
    <property type="protein sequence ID" value="PNH03839.1"/>
    <property type="molecule type" value="Genomic_DNA"/>
</dbReference>
<accession>A0A2J7ZUA7</accession>
<dbReference type="OrthoDB" id="522917at2759"/>
<dbReference type="AlphaFoldDB" id="A0A2J7ZUA7"/>
<protein>
    <submittedName>
        <fullName evidence="1">Uncharacterized protein</fullName>
    </submittedName>
</protein>
<reference evidence="1 2" key="1">
    <citation type="journal article" date="2017" name="Mol. Biol. Evol.">
        <title>The 4-celled Tetrabaena socialis nuclear genome reveals the essential components for genetic control of cell number at the origin of multicellularity in the volvocine lineage.</title>
        <authorList>
            <person name="Featherston J."/>
            <person name="Arakaki Y."/>
            <person name="Hanschen E.R."/>
            <person name="Ferris P.J."/>
            <person name="Michod R.E."/>
            <person name="Olson B.J.S.C."/>
            <person name="Nozaki H."/>
            <person name="Durand P.M."/>
        </authorList>
    </citation>
    <scope>NUCLEOTIDE SEQUENCE [LARGE SCALE GENOMIC DNA]</scope>
    <source>
        <strain evidence="1 2">NIES-571</strain>
    </source>
</reference>
<comment type="caution">
    <text evidence="1">The sequence shown here is derived from an EMBL/GenBank/DDBJ whole genome shotgun (WGS) entry which is preliminary data.</text>
</comment>
<evidence type="ECO:0000313" key="1">
    <source>
        <dbReference type="EMBL" id="PNH03839.1"/>
    </source>
</evidence>
<name>A0A2J7ZUA7_9CHLO</name>
<dbReference type="Proteomes" id="UP000236333">
    <property type="component" value="Unassembled WGS sequence"/>
</dbReference>
<feature type="non-terminal residue" evidence="1">
    <location>
        <position position="1"/>
    </location>
</feature>
<keyword evidence="2" id="KW-1185">Reference proteome</keyword>
<gene>
    <name evidence="1" type="ORF">TSOC_010065</name>
</gene>
<feature type="non-terminal residue" evidence="1">
    <location>
        <position position="177"/>
    </location>
</feature>
<evidence type="ECO:0000313" key="2">
    <source>
        <dbReference type="Proteomes" id="UP000236333"/>
    </source>
</evidence>
<organism evidence="1 2">
    <name type="scientific">Tetrabaena socialis</name>
    <dbReference type="NCBI Taxonomy" id="47790"/>
    <lineage>
        <taxon>Eukaryota</taxon>
        <taxon>Viridiplantae</taxon>
        <taxon>Chlorophyta</taxon>
        <taxon>core chlorophytes</taxon>
        <taxon>Chlorophyceae</taxon>
        <taxon>CS clade</taxon>
        <taxon>Chlamydomonadales</taxon>
        <taxon>Tetrabaenaceae</taxon>
        <taxon>Tetrabaena</taxon>
    </lineage>
</organism>
<sequence length="177" mass="19812">EVMAQWVAYRFSCSGSAAGLDTVMSKYSAMVGYDVLYFDAHQYFFQHPLQHIYRHHPTANVVVSPTSCQPPVLGPDGSLPDDHHHLDIVFLRSTPSSFRCLFNWLYWSTHTTHDVNDRPLDHHTFRQVMQECVMSLGSAVMSVQYLDPVAFPSECNAKCGCANGGPIEFSPDGTCPK</sequence>